<evidence type="ECO:0000256" key="6">
    <source>
        <dbReference type="ARBA" id="ARBA00022490"/>
    </source>
</evidence>
<evidence type="ECO:0000256" key="8">
    <source>
        <dbReference type="ARBA" id="ARBA00022664"/>
    </source>
</evidence>
<dbReference type="HAMAP" id="MF_00104">
    <property type="entry name" value="RNase_III"/>
    <property type="match status" value="1"/>
</dbReference>
<evidence type="ECO:0000313" key="18">
    <source>
        <dbReference type="EMBL" id="EFK96049.1"/>
    </source>
</evidence>
<dbReference type="GO" id="GO:0005737">
    <property type="term" value="C:cytoplasm"/>
    <property type="evidence" value="ECO:0007669"/>
    <property type="project" value="UniProtKB-SubCell"/>
</dbReference>
<dbReference type="GO" id="GO:0008033">
    <property type="term" value="P:tRNA processing"/>
    <property type="evidence" value="ECO:0007669"/>
    <property type="project" value="UniProtKB-KW"/>
</dbReference>
<organism evidence="18">
    <name type="scientific">sediment metagenome</name>
    <dbReference type="NCBI Taxonomy" id="749907"/>
    <lineage>
        <taxon>unclassified sequences</taxon>
        <taxon>metagenomes</taxon>
        <taxon>ecological metagenomes</taxon>
    </lineage>
</organism>
<dbReference type="PANTHER" id="PTHR11207">
    <property type="entry name" value="RIBONUCLEASE III"/>
    <property type="match status" value="1"/>
</dbReference>
<evidence type="ECO:0000256" key="9">
    <source>
        <dbReference type="ARBA" id="ARBA00022694"/>
    </source>
</evidence>
<dbReference type="Pfam" id="PF00035">
    <property type="entry name" value="dsrm"/>
    <property type="match status" value="1"/>
</dbReference>
<keyword evidence="7" id="KW-0698">rRNA processing</keyword>
<keyword evidence="8" id="KW-0507">mRNA processing</keyword>
<dbReference type="InterPro" id="IPR000999">
    <property type="entry name" value="RNase_III_dom"/>
</dbReference>
<gene>
    <name evidence="18" type="primary">rnc</name>
    <name evidence="18" type="ORF">LDC_1917</name>
</gene>
<comment type="similarity">
    <text evidence="3">Belongs to the ribonuclease III family.</text>
</comment>
<protein>
    <recommendedName>
        <fullName evidence="5">ribonuclease III</fullName>
        <ecNumber evidence="5">3.1.26.3</ecNumber>
    </recommendedName>
</protein>
<keyword evidence="13 18" id="KW-0378">Hydrolase</keyword>
<dbReference type="PROSITE" id="PS50142">
    <property type="entry name" value="RNASE_3_2"/>
    <property type="match status" value="1"/>
</dbReference>
<dbReference type="EC" id="3.1.26.3" evidence="5"/>
<dbReference type="GO" id="GO:0046872">
    <property type="term" value="F:metal ion binding"/>
    <property type="evidence" value="ECO:0007669"/>
    <property type="project" value="UniProtKB-KW"/>
</dbReference>
<dbReference type="Gene3D" id="3.30.160.20">
    <property type="match status" value="1"/>
</dbReference>
<keyword evidence="11" id="KW-0479">Metal-binding</keyword>
<dbReference type="GO" id="GO:0042802">
    <property type="term" value="F:identical protein binding"/>
    <property type="evidence" value="ECO:0007669"/>
    <property type="project" value="UniProtKB-ARBA"/>
</dbReference>
<dbReference type="GO" id="GO:0003725">
    <property type="term" value="F:double-stranded RNA binding"/>
    <property type="evidence" value="ECO:0007669"/>
    <property type="project" value="TreeGrafter"/>
</dbReference>
<evidence type="ECO:0000256" key="14">
    <source>
        <dbReference type="ARBA" id="ARBA00022842"/>
    </source>
</evidence>
<dbReference type="Gene3D" id="1.10.1520.10">
    <property type="entry name" value="Ribonuclease III domain"/>
    <property type="match status" value="1"/>
</dbReference>
<keyword evidence="9" id="KW-0819">tRNA processing</keyword>
<feature type="domain" description="RNase III" evidence="17">
    <location>
        <begin position="13"/>
        <end position="141"/>
    </location>
</feature>
<comment type="caution">
    <text evidence="18">The sequence shown here is derived from an EMBL/GenBank/DDBJ whole genome shotgun (WGS) entry which is preliminary data.</text>
</comment>
<dbReference type="PROSITE" id="PS50137">
    <property type="entry name" value="DS_RBD"/>
    <property type="match status" value="1"/>
</dbReference>
<dbReference type="InterPro" id="IPR014720">
    <property type="entry name" value="dsRBD_dom"/>
</dbReference>
<evidence type="ECO:0000256" key="5">
    <source>
        <dbReference type="ARBA" id="ARBA00012177"/>
    </source>
</evidence>
<dbReference type="SUPFAM" id="SSF54768">
    <property type="entry name" value="dsRNA-binding domain-like"/>
    <property type="match status" value="1"/>
</dbReference>
<dbReference type="EMBL" id="ADZX01000582">
    <property type="protein sequence ID" value="EFK96049.1"/>
    <property type="molecule type" value="Genomic_DNA"/>
</dbReference>
<accession>D9PK52</accession>
<keyword evidence="15" id="KW-0694">RNA-binding</keyword>
<evidence type="ECO:0000256" key="3">
    <source>
        <dbReference type="ARBA" id="ARBA00010183"/>
    </source>
</evidence>
<dbReference type="FunFam" id="3.30.160.20:FF:000003">
    <property type="entry name" value="Ribonuclease 3"/>
    <property type="match status" value="1"/>
</dbReference>
<dbReference type="PANTHER" id="PTHR11207:SF0">
    <property type="entry name" value="RIBONUCLEASE 3"/>
    <property type="match status" value="1"/>
</dbReference>
<reference evidence="18" key="1">
    <citation type="submission" date="2010-07" db="EMBL/GenBank/DDBJ databases">
        <authorList>
            <consortium name="CONSOLIDER consortium CSD2007-00005"/>
            <person name="Guazzaroni M.-E."/>
            <person name="Richter M."/>
            <person name="Garcia-Salamanca A."/>
            <person name="Yarza P."/>
            <person name="Ferrer M."/>
        </authorList>
    </citation>
    <scope>NUCLEOTIDE SEQUENCE</scope>
</reference>
<dbReference type="GO" id="GO:0006364">
    <property type="term" value="P:rRNA processing"/>
    <property type="evidence" value="ECO:0007669"/>
    <property type="project" value="UniProtKB-KW"/>
</dbReference>
<evidence type="ECO:0000256" key="10">
    <source>
        <dbReference type="ARBA" id="ARBA00022722"/>
    </source>
</evidence>
<name>D9PK52_9ZZZZ</name>
<dbReference type="GO" id="GO:0010468">
    <property type="term" value="P:regulation of gene expression"/>
    <property type="evidence" value="ECO:0007669"/>
    <property type="project" value="TreeGrafter"/>
</dbReference>
<dbReference type="InterPro" id="IPR011907">
    <property type="entry name" value="RNase_III"/>
</dbReference>
<evidence type="ECO:0000256" key="15">
    <source>
        <dbReference type="ARBA" id="ARBA00022884"/>
    </source>
</evidence>
<comment type="catalytic activity">
    <reaction evidence="1">
        <text>Endonucleolytic cleavage to 5'-phosphomonoester.</text>
        <dbReference type="EC" id="3.1.26.3"/>
    </reaction>
</comment>
<evidence type="ECO:0000256" key="12">
    <source>
        <dbReference type="ARBA" id="ARBA00022759"/>
    </source>
</evidence>
<dbReference type="Pfam" id="PF14622">
    <property type="entry name" value="Ribonucleas_3_3"/>
    <property type="match status" value="1"/>
</dbReference>
<dbReference type="CDD" id="cd00593">
    <property type="entry name" value="RIBOc"/>
    <property type="match status" value="1"/>
</dbReference>
<dbReference type="GO" id="GO:0004525">
    <property type="term" value="F:ribonuclease III activity"/>
    <property type="evidence" value="ECO:0007669"/>
    <property type="project" value="UniProtKB-EC"/>
</dbReference>
<evidence type="ECO:0000259" key="17">
    <source>
        <dbReference type="PROSITE" id="PS50142"/>
    </source>
</evidence>
<dbReference type="FunFam" id="1.10.1520.10:FF:000001">
    <property type="entry name" value="Ribonuclease 3"/>
    <property type="match status" value="1"/>
</dbReference>
<proteinExistence type="inferred from homology"/>
<feature type="domain" description="DRBM" evidence="16">
    <location>
        <begin position="168"/>
        <end position="236"/>
    </location>
</feature>
<keyword evidence="12" id="KW-0255">Endonuclease</keyword>
<dbReference type="SUPFAM" id="SSF69065">
    <property type="entry name" value="RNase III domain-like"/>
    <property type="match status" value="1"/>
</dbReference>
<dbReference type="InterPro" id="IPR036389">
    <property type="entry name" value="RNase_III_sf"/>
</dbReference>
<dbReference type="AlphaFoldDB" id="D9PK52"/>
<evidence type="ECO:0000256" key="4">
    <source>
        <dbReference type="ARBA" id="ARBA00011738"/>
    </source>
</evidence>
<evidence type="ECO:0000259" key="16">
    <source>
        <dbReference type="PROSITE" id="PS50137"/>
    </source>
</evidence>
<comment type="subcellular location">
    <subcellularLocation>
        <location evidence="2">Cytoplasm</location>
    </subcellularLocation>
</comment>
<keyword evidence="10" id="KW-0540">Nuclease</keyword>
<sequence length="236" mass="27392">MKIEEKEKKIFSLEEFEKKIGLSFKNKSLIELAFIHRSYLNENRGEVKEHNERIEFLGDAVLELVTTEMLYKKFPEMKEGEMTALRSALVNTDSLSKQASRLEMENFLKMSKGEASSNKGRWHILANTFESVIGAIYLDFGYEQSKKFLEINLFPYLDEILDNELHRDPKSYFQELSQERKKITPDYKIIGEDGPEHDREYIMAVYIGDEFVAEGRGSSKKNAEIDAAKNALKIKK</sequence>
<evidence type="ECO:0000256" key="13">
    <source>
        <dbReference type="ARBA" id="ARBA00022801"/>
    </source>
</evidence>
<evidence type="ECO:0000256" key="2">
    <source>
        <dbReference type="ARBA" id="ARBA00004496"/>
    </source>
</evidence>
<evidence type="ECO:0000256" key="7">
    <source>
        <dbReference type="ARBA" id="ARBA00022552"/>
    </source>
</evidence>
<evidence type="ECO:0000256" key="11">
    <source>
        <dbReference type="ARBA" id="ARBA00022723"/>
    </source>
</evidence>
<dbReference type="SMART" id="SM00358">
    <property type="entry name" value="DSRM"/>
    <property type="match status" value="1"/>
</dbReference>
<keyword evidence="6" id="KW-0963">Cytoplasm</keyword>
<comment type="subunit">
    <text evidence="4">Homodimer.</text>
</comment>
<dbReference type="NCBIfam" id="TIGR02191">
    <property type="entry name" value="RNaseIII"/>
    <property type="match status" value="1"/>
</dbReference>
<evidence type="ECO:0000256" key="1">
    <source>
        <dbReference type="ARBA" id="ARBA00000109"/>
    </source>
</evidence>
<dbReference type="GO" id="GO:0006397">
    <property type="term" value="P:mRNA processing"/>
    <property type="evidence" value="ECO:0007669"/>
    <property type="project" value="UniProtKB-KW"/>
</dbReference>
<dbReference type="CDD" id="cd10845">
    <property type="entry name" value="DSRM_RNAse_III_family"/>
    <property type="match status" value="1"/>
</dbReference>
<dbReference type="SMART" id="SM00535">
    <property type="entry name" value="RIBOc"/>
    <property type="match status" value="1"/>
</dbReference>
<reference evidence="18" key="2">
    <citation type="journal article" date="2011" name="Microb. Ecol.">
        <title>Taxonomic and Functional Metagenomic Profiling of the Microbial Community in the Anoxic Sediment of a Sub-saline Shallow Lake (Laguna de Carrizo, Central Spain).</title>
        <authorList>
            <person name="Ferrer M."/>
            <person name="Guazzaroni M.E."/>
            <person name="Richter M."/>
            <person name="Garcia-Salamanca A."/>
            <person name="Yarza P."/>
            <person name="Suarez-Suarez A."/>
            <person name="Solano J."/>
            <person name="Alcaide M."/>
            <person name="van Dillewijn P."/>
            <person name="Molina-Henares M.A."/>
            <person name="Lopez-Cortes N."/>
            <person name="Al-Ramahi Y."/>
            <person name="Guerrero C."/>
            <person name="Acosta A."/>
            <person name="de Eugenio L.I."/>
            <person name="Martinez V."/>
            <person name="Marques S."/>
            <person name="Rojo F."/>
            <person name="Santero E."/>
            <person name="Genilloud O."/>
            <person name="Perez-Perez J."/>
            <person name="Rossello-Mora R."/>
            <person name="Ramos J.L."/>
        </authorList>
    </citation>
    <scope>NUCLEOTIDE SEQUENCE</scope>
</reference>
<keyword evidence="14" id="KW-0460">Magnesium</keyword>